<keyword evidence="3" id="KW-0175">Coiled coil</keyword>
<dbReference type="NCBIfam" id="TIGR00254">
    <property type="entry name" value="GGDEF"/>
    <property type="match status" value="1"/>
</dbReference>
<feature type="coiled-coil region" evidence="3">
    <location>
        <begin position="200"/>
        <end position="227"/>
    </location>
</feature>
<dbReference type="GO" id="GO:0052621">
    <property type="term" value="F:diguanylate cyclase activity"/>
    <property type="evidence" value="ECO:0007669"/>
    <property type="project" value="UniProtKB-EC"/>
</dbReference>
<evidence type="ECO:0000313" key="6">
    <source>
        <dbReference type="EMBL" id="OCW58636.1"/>
    </source>
</evidence>
<keyword evidence="7" id="KW-1185">Reference proteome</keyword>
<dbReference type="GO" id="GO:0005886">
    <property type="term" value="C:plasma membrane"/>
    <property type="evidence" value="ECO:0007669"/>
    <property type="project" value="TreeGrafter"/>
</dbReference>
<evidence type="ECO:0000313" key="7">
    <source>
        <dbReference type="Proteomes" id="UP000094795"/>
    </source>
</evidence>
<dbReference type="FunFam" id="3.30.70.270:FF:000001">
    <property type="entry name" value="Diguanylate cyclase domain protein"/>
    <property type="match status" value="1"/>
</dbReference>
<accession>A0A1C1YZ01</accession>
<evidence type="ECO:0000256" key="2">
    <source>
        <dbReference type="ARBA" id="ARBA00034247"/>
    </source>
</evidence>
<evidence type="ECO:0000256" key="1">
    <source>
        <dbReference type="ARBA" id="ARBA00012528"/>
    </source>
</evidence>
<dbReference type="AlphaFoldDB" id="A0A1C1YZ01"/>
<dbReference type="SMART" id="SM00267">
    <property type="entry name" value="GGDEF"/>
    <property type="match status" value="1"/>
</dbReference>
<comment type="catalytic activity">
    <reaction evidence="2">
        <text>2 GTP = 3',3'-c-di-GMP + 2 diphosphate</text>
        <dbReference type="Rhea" id="RHEA:24898"/>
        <dbReference type="ChEBI" id="CHEBI:33019"/>
        <dbReference type="ChEBI" id="CHEBI:37565"/>
        <dbReference type="ChEBI" id="CHEBI:58805"/>
        <dbReference type="EC" id="2.7.7.65"/>
    </reaction>
</comment>
<keyword evidence="4" id="KW-0812">Transmembrane</keyword>
<feature type="transmembrane region" description="Helical" evidence="4">
    <location>
        <begin position="169"/>
        <end position="187"/>
    </location>
</feature>
<feature type="transmembrane region" description="Helical" evidence="4">
    <location>
        <begin position="96"/>
        <end position="116"/>
    </location>
</feature>
<dbReference type="InterPro" id="IPR043128">
    <property type="entry name" value="Rev_trsase/Diguanyl_cyclase"/>
</dbReference>
<feature type="transmembrane region" description="Helical" evidence="4">
    <location>
        <begin position="35"/>
        <end position="52"/>
    </location>
</feature>
<keyword evidence="4" id="KW-1133">Transmembrane helix</keyword>
<keyword evidence="4" id="KW-0472">Membrane</keyword>
<dbReference type="InterPro" id="IPR050469">
    <property type="entry name" value="Diguanylate_Cyclase"/>
</dbReference>
<dbReference type="Proteomes" id="UP000094795">
    <property type="component" value="Unassembled WGS sequence"/>
</dbReference>
<dbReference type="STRING" id="1480615.AWJ14_05720"/>
<dbReference type="GO" id="GO:1902201">
    <property type="term" value="P:negative regulation of bacterial-type flagellum-dependent cell motility"/>
    <property type="evidence" value="ECO:0007669"/>
    <property type="project" value="TreeGrafter"/>
</dbReference>
<dbReference type="Gene3D" id="3.30.70.270">
    <property type="match status" value="1"/>
</dbReference>
<dbReference type="PROSITE" id="PS50887">
    <property type="entry name" value="GGDEF"/>
    <property type="match status" value="1"/>
</dbReference>
<evidence type="ECO:0000256" key="3">
    <source>
        <dbReference type="SAM" id="Coils"/>
    </source>
</evidence>
<dbReference type="GO" id="GO:0043709">
    <property type="term" value="P:cell adhesion involved in single-species biofilm formation"/>
    <property type="evidence" value="ECO:0007669"/>
    <property type="project" value="TreeGrafter"/>
</dbReference>
<dbReference type="SUPFAM" id="SSF55073">
    <property type="entry name" value="Nucleotide cyclase"/>
    <property type="match status" value="1"/>
</dbReference>
<dbReference type="EMBL" id="LQZT01000005">
    <property type="protein sequence ID" value="OCW58636.1"/>
    <property type="molecule type" value="Genomic_DNA"/>
</dbReference>
<dbReference type="RefSeq" id="WP_066176248.1">
    <property type="nucleotide sequence ID" value="NZ_LQZT01000005.1"/>
</dbReference>
<evidence type="ECO:0000259" key="5">
    <source>
        <dbReference type="PROSITE" id="PS50887"/>
    </source>
</evidence>
<dbReference type="InterPro" id="IPR000160">
    <property type="entry name" value="GGDEF_dom"/>
</dbReference>
<dbReference type="OrthoDB" id="9759607at2"/>
<proteinExistence type="predicted"/>
<dbReference type="PANTHER" id="PTHR45138:SF9">
    <property type="entry name" value="DIGUANYLATE CYCLASE DGCM-RELATED"/>
    <property type="match status" value="1"/>
</dbReference>
<organism evidence="6 7">
    <name type="scientific">Hoeflea olei</name>
    <dbReference type="NCBI Taxonomy" id="1480615"/>
    <lineage>
        <taxon>Bacteria</taxon>
        <taxon>Pseudomonadati</taxon>
        <taxon>Pseudomonadota</taxon>
        <taxon>Alphaproteobacteria</taxon>
        <taxon>Hyphomicrobiales</taxon>
        <taxon>Rhizobiaceae</taxon>
        <taxon>Hoeflea</taxon>
    </lineage>
</organism>
<gene>
    <name evidence="6" type="ORF">AWJ14_05720</name>
</gene>
<sequence length="410" mass="43745">MRAVEMWNPYVIAGRSLASERQVIETLRELFNSKPHVMATLAIALAGLGAAMSGMPGKGLAATLIALACGLFRIHIEHRFLTRTSHALDPSWLRLFVVGGLLSGAGWGIAGAILLYQTSPDTQTITLAVMCALVQASAGRAYMIPGTALISIALVCTGVSIGAIGSGNYLIALFAALYFSFLHRFIAHTVRHRLSQLRAEQTAERLLEEITEKNELLRLANEALAAKANADPLTGLANRRKFDLAFTKSLQAAQHDKAPISLMMIDIDHFKAFNDTYGHQAGDECLMAVSRVLEETISGEGSLVARYGGEEFVAVMPVDAAAALATAERTRLAVRLTALDALPGAPGRQTVSIGLASCPPGTWTDRDQLIAAADRALYQAKREGRNRVCVSPDPDQAADANLPLAATAAF</sequence>
<feature type="domain" description="GGDEF" evidence="5">
    <location>
        <begin position="258"/>
        <end position="393"/>
    </location>
</feature>
<feature type="transmembrane region" description="Helical" evidence="4">
    <location>
        <begin position="142"/>
        <end position="163"/>
    </location>
</feature>
<dbReference type="EC" id="2.7.7.65" evidence="1"/>
<evidence type="ECO:0000256" key="4">
    <source>
        <dbReference type="SAM" id="Phobius"/>
    </source>
</evidence>
<dbReference type="PANTHER" id="PTHR45138">
    <property type="entry name" value="REGULATORY COMPONENTS OF SENSORY TRANSDUCTION SYSTEM"/>
    <property type="match status" value="1"/>
</dbReference>
<dbReference type="Pfam" id="PF00990">
    <property type="entry name" value="GGDEF"/>
    <property type="match status" value="1"/>
</dbReference>
<protein>
    <recommendedName>
        <fullName evidence="1">diguanylate cyclase</fullName>
        <ecNumber evidence="1">2.7.7.65</ecNumber>
    </recommendedName>
</protein>
<dbReference type="CDD" id="cd01949">
    <property type="entry name" value="GGDEF"/>
    <property type="match status" value="1"/>
</dbReference>
<comment type="caution">
    <text evidence="6">The sequence shown here is derived from an EMBL/GenBank/DDBJ whole genome shotgun (WGS) entry which is preliminary data.</text>
</comment>
<dbReference type="InterPro" id="IPR029787">
    <property type="entry name" value="Nucleotide_cyclase"/>
</dbReference>
<name>A0A1C1YZ01_9HYPH</name>
<reference evidence="6 7" key="1">
    <citation type="submission" date="2015-12" db="EMBL/GenBank/DDBJ databases">
        <authorList>
            <person name="Shamseldin A."/>
            <person name="Moawad H."/>
            <person name="Abd El-Rahim W.M."/>
            <person name="Sadowsky M.J."/>
        </authorList>
    </citation>
    <scope>NUCLEOTIDE SEQUENCE [LARGE SCALE GENOMIC DNA]</scope>
    <source>
        <strain evidence="6 7">JC234</strain>
    </source>
</reference>